<dbReference type="GO" id="GO:0051536">
    <property type="term" value="F:iron-sulfur cluster binding"/>
    <property type="evidence" value="ECO:0007669"/>
    <property type="project" value="InterPro"/>
</dbReference>
<dbReference type="AlphaFoldDB" id="A0A2W1L647"/>
<dbReference type="GO" id="GO:0005198">
    <property type="term" value="F:structural molecule activity"/>
    <property type="evidence" value="ECO:0007669"/>
    <property type="project" value="UniProtKB-ARBA"/>
</dbReference>
<comment type="function">
    <text evidence="2">May be involved in the formation or repair of [Fe-S] clusters present in iron-sulfur proteins.</text>
</comment>
<organism evidence="4 5">
    <name type="scientific">Paenibacillus sambharensis</name>
    <dbReference type="NCBI Taxonomy" id="1803190"/>
    <lineage>
        <taxon>Bacteria</taxon>
        <taxon>Bacillati</taxon>
        <taxon>Bacillota</taxon>
        <taxon>Bacilli</taxon>
        <taxon>Bacillales</taxon>
        <taxon>Paenibacillaceae</taxon>
        <taxon>Paenibacillus</taxon>
    </lineage>
</organism>
<dbReference type="InterPro" id="IPR001075">
    <property type="entry name" value="NIF_FeS_clus_asmbl_NifU_C"/>
</dbReference>
<evidence type="ECO:0000256" key="1">
    <source>
        <dbReference type="ARBA" id="ARBA00006420"/>
    </source>
</evidence>
<dbReference type="InterPro" id="IPR034904">
    <property type="entry name" value="FSCA_dom_sf"/>
</dbReference>
<evidence type="ECO:0000313" key="4">
    <source>
        <dbReference type="EMBL" id="PZD94359.1"/>
    </source>
</evidence>
<dbReference type="FunFam" id="3.30.300.130:FF:000003">
    <property type="entry name" value="NifU-like protein 3, chloroplastic"/>
    <property type="match status" value="1"/>
</dbReference>
<protein>
    <submittedName>
        <fullName evidence="4">NifU family protein</fullName>
    </submittedName>
</protein>
<dbReference type="Gene3D" id="3.30.300.130">
    <property type="entry name" value="Fe-S cluster assembly (FSCA)"/>
    <property type="match status" value="1"/>
</dbReference>
<keyword evidence="5" id="KW-1185">Reference proteome</keyword>
<evidence type="ECO:0000313" key="5">
    <source>
        <dbReference type="Proteomes" id="UP000249522"/>
    </source>
</evidence>
<dbReference type="GO" id="GO:0005506">
    <property type="term" value="F:iron ion binding"/>
    <property type="evidence" value="ECO:0007669"/>
    <property type="project" value="InterPro"/>
</dbReference>
<dbReference type="PANTHER" id="PTHR11178:SF25">
    <property type="entry name" value="NIFU-LIKE PROTEIN 3, CHLOROPLASTIC"/>
    <property type="match status" value="1"/>
</dbReference>
<feature type="domain" description="NIF system FeS cluster assembly NifU C-terminal" evidence="3">
    <location>
        <begin position="15"/>
        <end position="78"/>
    </location>
</feature>
<evidence type="ECO:0000256" key="2">
    <source>
        <dbReference type="ARBA" id="ARBA00049958"/>
    </source>
</evidence>
<dbReference type="SUPFAM" id="SSF117916">
    <property type="entry name" value="Fe-S cluster assembly (FSCA) domain-like"/>
    <property type="match status" value="1"/>
</dbReference>
<evidence type="ECO:0000259" key="3">
    <source>
        <dbReference type="Pfam" id="PF01106"/>
    </source>
</evidence>
<comment type="similarity">
    <text evidence="1">Belongs to the NifU family.</text>
</comment>
<name>A0A2W1L647_9BACL</name>
<dbReference type="EMBL" id="QKRB01000053">
    <property type="protein sequence ID" value="PZD94359.1"/>
    <property type="molecule type" value="Genomic_DNA"/>
</dbReference>
<gene>
    <name evidence="4" type="ORF">DNH61_18295</name>
</gene>
<dbReference type="Pfam" id="PF01106">
    <property type="entry name" value="NifU"/>
    <property type="match status" value="1"/>
</dbReference>
<dbReference type="Proteomes" id="UP000249522">
    <property type="component" value="Unassembled WGS sequence"/>
</dbReference>
<sequence length="81" mass="8929">MSEQTQDTMYDEVLDVLDKLRPFLQRDGGDVELVDVEDGIVKLRLMGACGSCPSSTITLKAGIERALLEEVEGVQEVVQVF</sequence>
<accession>A0A2W1L647</accession>
<dbReference type="RefSeq" id="WP_111148128.1">
    <property type="nucleotide sequence ID" value="NZ_QKRB01000053.1"/>
</dbReference>
<reference evidence="4 5" key="1">
    <citation type="submission" date="2018-06" db="EMBL/GenBank/DDBJ databases">
        <title>Paenibacillus imtechensis sp. nov.</title>
        <authorList>
            <person name="Pinnaka A.K."/>
            <person name="Singh H."/>
            <person name="Kaur M."/>
        </authorList>
    </citation>
    <scope>NUCLEOTIDE SEQUENCE [LARGE SCALE GENOMIC DNA]</scope>
    <source>
        <strain evidence="4 5">SMB1</strain>
    </source>
</reference>
<dbReference type="GO" id="GO:0016226">
    <property type="term" value="P:iron-sulfur cluster assembly"/>
    <property type="evidence" value="ECO:0007669"/>
    <property type="project" value="InterPro"/>
</dbReference>
<comment type="caution">
    <text evidence="4">The sequence shown here is derived from an EMBL/GenBank/DDBJ whole genome shotgun (WGS) entry which is preliminary data.</text>
</comment>
<proteinExistence type="inferred from homology"/>
<dbReference type="PANTHER" id="PTHR11178">
    <property type="entry name" value="IRON-SULFUR CLUSTER SCAFFOLD PROTEIN NFU-RELATED"/>
    <property type="match status" value="1"/>
</dbReference>